<dbReference type="AlphaFoldDB" id="A0A6B9WEK2"/>
<dbReference type="HAMAP" id="MF_01350">
    <property type="entry name" value="NDH1_NuoH"/>
    <property type="match status" value="1"/>
</dbReference>
<dbReference type="GO" id="GO:0003954">
    <property type="term" value="F:NADH dehydrogenase activity"/>
    <property type="evidence" value="ECO:0007669"/>
    <property type="project" value="TreeGrafter"/>
</dbReference>
<feature type="transmembrane region" description="Helical" evidence="12">
    <location>
        <begin position="6"/>
        <end position="28"/>
    </location>
</feature>
<evidence type="ECO:0000256" key="12">
    <source>
        <dbReference type="SAM" id="Phobius"/>
    </source>
</evidence>
<evidence type="ECO:0000256" key="2">
    <source>
        <dbReference type="ARBA" id="ARBA00004225"/>
    </source>
</evidence>
<dbReference type="InterPro" id="IPR001694">
    <property type="entry name" value="NADH_UbQ_OxRdtase_su1/FPO"/>
</dbReference>
<comment type="catalytic activity">
    <reaction evidence="11">
        <text>a ubiquinone + NADH + 5 H(+)(in) = a ubiquinol + NAD(+) + 4 H(+)(out)</text>
        <dbReference type="Rhea" id="RHEA:29091"/>
        <dbReference type="Rhea" id="RHEA-COMP:9565"/>
        <dbReference type="Rhea" id="RHEA-COMP:9566"/>
        <dbReference type="ChEBI" id="CHEBI:15378"/>
        <dbReference type="ChEBI" id="CHEBI:16389"/>
        <dbReference type="ChEBI" id="CHEBI:17976"/>
        <dbReference type="ChEBI" id="CHEBI:57540"/>
        <dbReference type="ChEBI" id="CHEBI:57945"/>
        <dbReference type="EC" id="7.1.1.2"/>
    </reaction>
</comment>
<feature type="transmembrane region" description="Helical" evidence="12">
    <location>
        <begin position="248"/>
        <end position="271"/>
    </location>
</feature>
<dbReference type="PROSITE" id="PS00668">
    <property type="entry name" value="COMPLEX1_ND1_2"/>
    <property type="match status" value="1"/>
</dbReference>
<geneLocation type="mitochondrion" evidence="13"/>
<keyword evidence="5" id="KW-0813">Transport</keyword>
<proteinExistence type="inferred from homology"/>
<reference evidence="13" key="1">
    <citation type="journal article" date="2019" name="Zool. Scr.">
        <title>Mitochondrial genome reorganization characterizes various lineages of mesostigmatid mites (Acari: Parasitiformes).</title>
        <authorList>
            <person name="Li W.-N."/>
            <person name="Shao R."/>
            <person name="Zhang Q."/>
            <person name="Deng W."/>
            <person name="Xue X.-F."/>
        </authorList>
    </citation>
    <scope>NUCLEOTIDE SEQUENCE</scope>
</reference>
<comment type="similarity">
    <text evidence="3 10">Belongs to the complex I subunit 1 family.</text>
</comment>
<feature type="transmembrane region" description="Helical" evidence="12">
    <location>
        <begin position="69"/>
        <end position="89"/>
    </location>
</feature>
<accession>A0A6B9WEK2</accession>
<evidence type="ECO:0000313" key="13">
    <source>
        <dbReference type="EMBL" id="QHQ98482.1"/>
    </source>
</evidence>
<gene>
    <name evidence="13" type="primary">nad1</name>
</gene>
<evidence type="ECO:0000256" key="8">
    <source>
        <dbReference type="ARBA" id="ARBA00023075"/>
    </source>
</evidence>
<keyword evidence="9 12" id="KW-0472">Membrane</keyword>
<keyword evidence="11 13" id="KW-0496">Mitochondrion</keyword>
<feature type="transmembrane region" description="Helical" evidence="12">
    <location>
        <begin position="138"/>
        <end position="158"/>
    </location>
</feature>
<dbReference type="GO" id="GO:0005743">
    <property type="term" value="C:mitochondrial inner membrane"/>
    <property type="evidence" value="ECO:0007669"/>
    <property type="project" value="UniProtKB-SubCell"/>
</dbReference>
<dbReference type="EMBL" id="MK270522">
    <property type="protein sequence ID" value="QHQ98482.1"/>
    <property type="molecule type" value="Genomic_DNA"/>
</dbReference>
<comment type="function">
    <text evidence="1">Core subunit of the mitochondrial membrane respiratory chain NADH dehydrogenase (Complex I) that is believed to belong to the minimal assembly required for catalysis. Complex I functions in the transfer of electrons from NADH to the respiratory chain. The immediate electron acceptor for the enzyme is believed to be ubiquinone.</text>
</comment>
<dbReference type="InterPro" id="IPR018086">
    <property type="entry name" value="NADH_UbQ_OxRdtase_su1_CS"/>
</dbReference>
<evidence type="ECO:0000256" key="7">
    <source>
        <dbReference type="ARBA" id="ARBA00022989"/>
    </source>
</evidence>
<feature type="transmembrane region" description="Helical" evidence="12">
    <location>
        <begin position="277"/>
        <end position="299"/>
    </location>
</feature>
<evidence type="ECO:0000256" key="3">
    <source>
        <dbReference type="ARBA" id="ARBA00010535"/>
    </source>
</evidence>
<keyword evidence="7 12" id="KW-1133">Transmembrane helix</keyword>
<feature type="transmembrane region" description="Helical" evidence="12">
    <location>
        <begin position="96"/>
        <end position="118"/>
    </location>
</feature>
<dbReference type="GO" id="GO:0009060">
    <property type="term" value="P:aerobic respiration"/>
    <property type="evidence" value="ECO:0007669"/>
    <property type="project" value="TreeGrafter"/>
</dbReference>
<evidence type="ECO:0000256" key="5">
    <source>
        <dbReference type="ARBA" id="ARBA00022448"/>
    </source>
</evidence>
<keyword evidence="8 11" id="KW-0830">Ubiquinone</keyword>
<evidence type="ECO:0000256" key="6">
    <source>
        <dbReference type="ARBA" id="ARBA00022692"/>
    </source>
</evidence>
<evidence type="ECO:0000256" key="9">
    <source>
        <dbReference type="ARBA" id="ARBA00023136"/>
    </source>
</evidence>
<feature type="transmembrane region" description="Helical" evidence="12">
    <location>
        <begin position="214"/>
        <end position="236"/>
    </location>
</feature>
<evidence type="ECO:0000256" key="10">
    <source>
        <dbReference type="RuleBase" id="RU000471"/>
    </source>
</evidence>
<keyword evidence="10" id="KW-0520">NAD</keyword>
<sequence length="300" mass="34400">MMEFIYLLLMVCVLISVAFITLLERSILGYMHLRKGPNKVGSMGILQPFADALKLFLKSMMYMKYGNMIIYMFSPFLSLVLMLLFWYSYMSCGVGLLNFTMVYIMCISSLGIYPILLGGWSSNSKYGLLGAYRGVAQVISYEVGFAFIIMSVFLLVSSYNLSGILFLQKYIYMAFGMFPLFMIWLVTILAETNRTPFDFAEGESELVSGFNVEYGAGVFAVLFVAEYGNIIFMSYITSMMFLGGEGYFMIKVMFIMIFYLWIRGTLVRFRYDNLMMVAWKVILPGSILMFMMLLCIKFLI</sequence>
<dbReference type="EC" id="7.1.1.2" evidence="11"/>
<protein>
    <recommendedName>
        <fullName evidence="4 11">NADH-ubiquinone oxidoreductase chain 1</fullName>
        <ecNumber evidence="11">7.1.1.2</ecNumber>
    </recommendedName>
</protein>
<dbReference type="PANTHER" id="PTHR11432">
    <property type="entry name" value="NADH DEHYDROGENASE SUBUNIT 1"/>
    <property type="match status" value="1"/>
</dbReference>
<dbReference type="Pfam" id="PF00146">
    <property type="entry name" value="NADHdh"/>
    <property type="match status" value="1"/>
</dbReference>
<evidence type="ECO:0000256" key="1">
    <source>
        <dbReference type="ARBA" id="ARBA00003257"/>
    </source>
</evidence>
<evidence type="ECO:0000256" key="4">
    <source>
        <dbReference type="ARBA" id="ARBA00021009"/>
    </source>
</evidence>
<dbReference type="GO" id="GO:0008137">
    <property type="term" value="F:NADH dehydrogenase (ubiquinone) activity"/>
    <property type="evidence" value="ECO:0007669"/>
    <property type="project" value="UniProtKB-EC"/>
</dbReference>
<comment type="subcellular location">
    <subcellularLocation>
        <location evidence="10">Mitochondrion inner membrane</location>
        <topology evidence="10">Multi-pass membrane protein</topology>
    </subcellularLocation>
    <subcellularLocation>
        <location evidence="2">Mitochondrion membrane</location>
        <topology evidence="2">Multi-pass membrane protein</topology>
    </subcellularLocation>
</comment>
<keyword evidence="6 10" id="KW-0812">Transmembrane</keyword>
<organism evidence="13">
    <name type="scientific">Quadristernoseta cf. longigynium XFX-2019</name>
    <dbReference type="NCBI Taxonomy" id="2695872"/>
    <lineage>
        <taxon>Eukaryota</taxon>
        <taxon>Metazoa</taxon>
        <taxon>Ecdysozoa</taxon>
        <taxon>Arthropoda</taxon>
        <taxon>Chelicerata</taxon>
        <taxon>Arachnida</taxon>
        <taxon>Acari</taxon>
        <taxon>Parasitiformes</taxon>
        <taxon>Mesostigmata</taxon>
        <taxon>Antennophorina</taxon>
        <taxon>Celaenopsoidea</taxon>
        <taxon>Diplogyniidae</taxon>
        <taxon>Quadristernoseta</taxon>
    </lineage>
</organism>
<evidence type="ECO:0000256" key="11">
    <source>
        <dbReference type="RuleBase" id="RU000473"/>
    </source>
</evidence>
<feature type="transmembrane region" description="Helical" evidence="12">
    <location>
        <begin position="170"/>
        <end position="190"/>
    </location>
</feature>
<dbReference type="PANTHER" id="PTHR11432:SF3">
    <property type="entry name" value="NADH-UBIQUINONE OXIDOREDUCTASE CHAIN 1"/>
    <property type="match status" value="1"/>
</dbReference>
<name>A0A6B9WEK2_9ACAR</name>